<accession>A0A380WCY4</accession>
<sequence length="219" mass="24599">MMYGWSMCWRFGSWHWPIGQTKKIASKQGSLCDCQIRTRLWRYRQDLALAGRSDAARTIFDRVANAGCPSRTTWYPDGASYLARYFDFGLSRVPFRVASGASGRARYFAIGMAAQSFRAYPLVALCTRSRNDAERMAFCFSTWMGSITILRHSIADANITKFDTHSQDRRTASDHGMGAVHRDYCSCGRGTHAPASLQGSHSAKNVARQIFIASRLCPR</sequence>
<organism evidence="1 2">
    <name type="scientific">Afipia felis</name>
    <name type="common">Cat scratch disease bacillus</name>
    <dbReference type="NCBI Taxonomy" id="1035"/>
    <lineage>
        <taxon>Bacteria</taxon>
        <taxon>Pseudomonadati</taxon>
        <taxon>Pseudomonadota</taxon>
        <taxon>Alphaproteobacteria</taxon>
        <taxon>Hyphomicrobiales</taxon>
        <taxon>Nitrobacteraceae</taxon>
        <taxon>Afipia</taxon>
    </lineage>
</organism>
<dbReference type="AlphaFoldDB" id="A0A380WCY4"/>
<dbReference type="Proteomes" id="UP000254343">
    <property type="component" value="Unassembled WGS sequence"/>
</dbReference>
<gene>
    <name evidence="1" type="ORF">NCTC12722_03747</name>
</gene>
<proteinExistence type="predicted"/>
<dbReference type="EMBL" id="UIGB01000001">
    <property type="protein sequence ID" value="SUU86519.1"/>
    <property type="molecule type" value="Genomic_DNA"/>
</dbReference>
<evidence type="ECO:0000313" key="2">
    <source>
        <dbReference type="Proteomes" id="UP000254343"/>
    </source>
</evidence>
<name>A0A380WCY4_AFIFE</name>
<reference evidence="1 2" key="1">
    <citation type="submission" date="2018-06" db="EMBL/GenBank/DDBJ databases">
        <authorList>
            <consortium name="Pathogen Informatics"/>
            <person name="Doyle S."/>
        </authorList>
    </citation>
    <scope>NUCLEOTIDE SEQUENCE [LARGE SCALE GENOMIC DNA]</scope>
    <source>
        <strain evidence="1 2">NCTC12722</strain>
    </source>
</reference>
<protein>
    <submittedName>
        <fullName evidence="1">Uncharacterized protein</fullName>
    </submittedName>
</protein>
<evidence type="ECO:0000313" key="1">
    <source>
        <dbReference type="EMBL" id="SUU86519.1"/>
    </source>
</evidence>